<gene>
    <name evidence="1" type="ORF">NCTC10005_02980</name>
</gene>
<protein>
    <submittedName>
        <fullName evidence="1">Uncharacterized protein</fullName>
    </submittedName>
</protein>
<evidence type="ECO:0000313" key="2">
    <source>
        <dbReference type="Proteomes" id="UP000255106"/>
    </source>
</evidence>
<name>A0A377LWN8_ENTCL</name>
<dbReference type="Proteomes" id="UP000255106">
    <property type="component" value="Unassembled WGS sequence"/>
</dbReference>
<evidence type="ECO:0000313" key="1">
    <source>
        <dbReference type="EMBL" id="STQ10236.1"/>
    </source>
</evidence>
<dbReference type="AlphaFoldDB" id="A0A377LWN8"/>
<organism evidence="1 2">
    <name type="scientific">Enterobacter cloacae</name>
    <dbReference type="NCBI Taxonomy" id="550"/>
    <lineage>
        <taxon>Bacteria</taxon>
        <taxon>Pseudomonadati</taxon>
        <taxon>Pseudomonadota</taxon>
        <taxon>Gammaproteobacteria</taxon>
        <taxon>Enterobacterales</taxon>
        <taxon>Enterobacteriaceae</taxon>
        <taxon>Enterobacter</taxon>
        <taxon>Enterobacter cloacae complex</taxon>
    </lineage>
</organism>
<dbReference type="EMBL" id="UGJB01000004">
    <property type="protein sequence ID" value="STQ10236.1"/>
    <property type="molecule type" value="Genomic_DNA"/>
</dbReference>
<reference evidence="1 2" key="1">
    <citation type="submission" date="2018-06" db="EMBL/GenBank/DDBJ databases">
        <authorList>
            <consortium name="Pathogen Informatics"/>
            <person name="Doyle S."/>
        </authorList>
    </citation>
    <scope>NUCLEOTIDE SEQUENCE [LARGE SCALE GENOMIC DNA]</scope>
    <source>
        <strain evidence="1 2">NCTC10005</strain>
    </source>
</reference>
<accession>A0A377LWN8</accession>
<sequence length="79" mass="8439">MTVKQDDFRDLFASDLAFATQAQHVFGVLSLALVPNPGLAGKKWLEAFALKVIEKGNGRNTGITITSGLMLVFADTLGT</sequence>
<proteinExistence type="predicted"/>